<evidence type="ECO:0000313" key="1">
    <source>
        <dbReference type="EMBL" id="CZT08914.1"/>
    </source>
</evidence>
<evidence type="ECO:0000313" key="2">
    <source>
        <dbReference type="Proteomes" id="UP000178912"/>
    </source>
</evidence>
<proteinExistence type="predicted"/>
<dbReference type="Proteomes" id="UP000178912">
    <property type="component" value="Unassembled WGS sequence"/>
</dbReference>
<keyword evidence="2" id="KW-1185">Reference proteome</keyword>
<name>A0A1E1LES7_9HELO</name>
<sequence>MPGMVWYCLTLPHVPSERKLPFTRNIKMHPELNPEPNIDLLREQISKGLKDQDMANARSARGTDLGPARNIAMSVMNVKKCPFASAVRLYDPTIHISVMRESEAYVGREERDS</sequence>
<reference evidence="2" key="1">
    <citation type="submission" date="2016-03" db="EMBL/GenBank/DDBJ databases">
        <authorList>
            <person name="Guldener U."/>
        </authorList>
    </citation>
    <scope>NUCLEOTIDE SEQUENCE [LARGE SCALE GENOMIC DNA]</scope>
    <source>
        <strain evidence="2">04CH-RAC-A.6.1</strain>
    </source>
</reference>
<gene>
    <name evidence="1" type="ORF">RAG0_13849</name>
</gene>
<protein>
    <submittedName>
        <fullName evidence="1">Uncharacterized protein</fullName>
    </submittedName>
</protein>
<organism evidence="1 2">
    <name type="scientific">Rhynchosporium agropyri</name>
    <dbReference type="NCBI Taxonomy" id="914238"/>
    <lineage>
        <taxon>Eukaryota</taxon>
        <taxon>Fungi</taxon>
        <taxon>Dikarya</taxon>
        <taxon>Ascomycota</taxon>
        <taxon>Pezizomycotina</taxon>
        <taxon>Leotiomycetes</taxon>
        <taxon>Helotiales</taxon>
        <taxon>Ploettnerulaceae</taxon>
        <taxon>Rhynchosporium</taxon>
    </lineage>
</organism>
<dbReference type="AlphaFoldDB" id="A0A1E1LES7"/>
<dbReference type="EMBL" id="FJUX01000108">
    <property type="protein sequence ID" value="CZT08914.1"/>
    <property type="molecule type" value="Genomic_DNA"/>
</dbReference>
<accession>A0A1E1LES7</accession>